<dbReference type="Pfam" id="PF00528">
    <property type="entry name" value="BPD_transp_1"/>
    <property type="match status" value="1"/>
</dbReference>
<dbReference type="OrthoDB" id="9812701at2"/>
<keyword evidence="5 7" id="KW-1133">Transmembrane helix</keyword>
<organism evidence="9 10">
    <name type="scientific">Microbacterium hydrocarbonoxydans</name>
    <dbReference type="NCBI Taxonomy" id="273678"/>
    <lineage>
        <taxon>Bacteria</taxon>
        <taxon>Bacillati</taxon>
        <taxon>Actinomycetota</taxon>
        <taxon>Actinomycetes</taxon>
        <taxon>Micrococcales</taxon>
        <taxon>Microbacteriaceae</taxon>
        <taxon>Microbacterium</taxon>
    </lineage>
</organism>
<evidence type="ECO:0000256" key="4">
    <source>
        <dbReference type="ARBA" id="ARBA00022692"/>
    </source>
</evidence>
<dbReference type="GO" id="GO:0055085">
    <property type="term" value="P:transmembrane transport"/>
    <property type="evidence" value="ECO:0007669"/>
    <property type="project" value="InterPro"/>
</dbReference>
<dbReference type="PANTHER" id="PTHR43386:SF25">
    <property type="entry name" value="PEPTIDE ABC TRANSPORTER PERMEASE PROTEIN"/>
    <property type="match status" value="1"/>
</dbReference>
<feature type="domain" description="ABC transmembrane type-1" evidence="8">
    <location>
        <begin position="79"/>
        <end position="268"/>
    </location>
</feature>
<feature type="transmembrane region" description="Helical" evidence="7">
    <location>
        <begin position="75"/>
        <end position="106"/>
    </location>
</feature>
<evidence type="ECO:0000256" key="6">
    <source>
        <dbReference type="ARBA" id="ARBA00023136"/>
    </source>
</evidence>
<dbReference type="Proteomes" id="UP000183750">
    <property type="component" value="Unassembled WGS sequence"/>
</dbReference>
<evidence type="ECO:0000313" key="9">
    <source>
        <dbReference type="EMBL" id="SEB55143.1"/>
    </source>
</evidence>
<dbReference type="PROSITE" id="PS50928">
    <property type="entry name" value="ABC_TM1"/>
    <property type="match status" value="1"/>
</dbReference>
<dbReference type="InterPro" id="IPR050366">
    <property type="entry name" value="BP-dependent_transpt_permease"/>
</dbReference>
<sequence>MSVIAPSAAVRLWRAGWSVRLALLVLLGVALLAVAGPALAPQDPLAQNASAALQEPSLAHLLGTDYLGRDVLSRLFAGAPASLVSAVAAALIGLVLGAVPGALSAFVPRFAEWFSLRIVDALLALPFILFAIVFAALLGNGLIQATLAIGILVAPGFFRIARAATLRVRDSQYIDAAGYLGASAWWILRRHVRRQVAPNLVVASVSALGGALLAVASLTFLGIGVQPPAPTWGGMLSSDLGYLGQRPWGPLAPALAIIVTVGALNVVADAARDVLGAAVVVPAKRKAVAHV</sequence>
<feature type="transmembrane region" description="Helical" evidence="7">
    <location>
        <begin position="247"/>
        <end position="268"/>
    </location>
</feature>
<protein>
    <submittedName>
        <fullName evidence="9">Peptide/nickel transport system permease protein</fullName>
    </submittedName>
</protein>
<feature type="transmembrane region" description="Helical" evidence="7">
    <location>
        <begin position="143"/>
        <end position="161"/>
    </location>
</feature>
<dbReference type="InterPro" id="IPR035906">
    <property type="entry name" value="MetI-like_sf"/>
</dbReference>
<dbReference type="CDD" id="cd06261">
    <property type="entry name" value="TM_PBP2"/>
    <property type="match status" value="1"/>
</dbReference>
<comment type="similarity">
    <text evidence="7">Belongs to the binding-protein-dependent transport system permease family.</text>
</comment>
<evidence type="ECO:0000313" key="10">
    <source>
        <dbReference type="Proteomes" id="UP000183750"/>
    </source>
</evidence>
<name>A0A1H4K9N9_9MICO</name>
<evidence type="ECO:0000259" key="8">
    <source>
        <dbReference type="PROSITE" id="PS50928"/>
    </source>
</evidence>
<feature type="transmembrane region" description="Helical" evidence="7">
    <location>
        <begin position="200"/>
        <end position="227"/>
    </location>
</feature>
<dbReference type="SUPFAM" id="SSF161098">
    <property type="entry name" value="MetI-like"/>
    <property type="match status" value="1"/>
</dbReference>
<keyword evidence="3" id="KW-1003">Cell membrane</keyword>
<evidence type="ECO:0000256" key="7">
    <source>
        <dbReference type="RuleBase" id="RU363032"/>
    </source>
</evidence>
<dbReference type="PANTHER" id="PTHR43386">
    <property type="entry name" value="OLIGOPEPTIDE TRANSPORT SYSTEM PERMEASE PROTEIN APPC"/>
    <property type="match status" value="1"/>
</dbReference>
<dbReference type="EMBL" id="FNSQ01000005">
    <property type="protein sequence ID" value="SEB55143.1"/>
    <property type="molecule type" value="Genomic_DNA"/>
</dbReference>
<evidence type="ECO:0000256" key="1">
    <source>
        <dbReference type="ARBA" id="ARBA00004651"/>
    </source>
</evidence>
<accession>A0A1H4K9N9</accession>
<comment type="subcellular location">
    <subcellularLocation>
        <location evidence="1 7">Cell membrane</location>
        <topology evidence="1 7">Multi-pass membrane protein</topology>
    </subcellularLocation>
</comment>
<keyword evidence="2 7" id="KW-0813">Transport</keyword>
<keyword evidence="6 7" id="KW-0472">Membrane</keyword>
<dbReference type="Gene3D" id="1.10.3720.10">
    <property type="entry name" value="MetI-like"/>
    <property type="match status" value="1"/>
</dbReference>
<gene>
    <name evidence="9" type="ORF">SAMN04489807_1305</name>
</gene>
<feature type="transmembrane region" description="Helical" evidence="7">
    <location>
        <begin position="118"/>
        <end position="137"/>
    </location>
</feature>
<evidence type="ECO:0000256" key="5">
    <source>
        <dbReference type="ARBA" id="ARBA00022989"/>
    </source>
</evidence>
<dbReference type="AlphaFoldDB" id="A0A1H4K9N9"/>
<evidence type="ECO:0000256" key="2">
    <source>
        <dbReference type="ARBA" id="ARBA00022448"/>
    </source>
</evidence>
<proteinExistence type="inferred from homology"/>
<dbReference type="RefSeq" id="WP_060926896.1">
    <property type="nucleotide sequence ID" value="NZ_FNSQ01000005.1"/>
</dbReference>
<reference evidence="10" key="1">
    <citation type="submission" date="2016-10" db="EMBL/GenBank/DDBJ databases">
        <authorList>
            <person name="Varghese N."/>
            <person name="Submissions S."/>
        </authorList>
    </citation>
    <scope>NUCLEOTIDE SEQUENCE [LARGE SCALE GENOMIC DNA]</scope>
    <source>
        <strain evidence="10">DSM 16089</strain>
    </source>
</reference>
<keyword evidence="10" id="KW-1185">Reference proteome</keyword>
<dbReference type="GO" id="GO:0005886">
    <property type="term" value="C:plasma membrane"/>
    <property type="evidence" value="ECO:0007669"/>
    <property type="project" value="UniProtKB-SubCell"/>
</dbReference>
<evidence type="ECO:0000256" key="3">
    <source>
        <dbReference type="ARBA" id="ARBA00022475"/>
    </source>
</evidence>
<keyword evidence="4 7" id="KW-0812">Transmembrane</keyword>
<dbReference type="InterPro" id="IPR000515">
    <property type="entry name" value="MetI-like"/>
</dbReference>